<reference evidence="1 2" key="1">
    <citation type="journal article" date="2019" name="Sci. Rep.">
        <title>Orb-weaving spider Araneus ventricosus genome elucidates the spidroin gene catalogue.</title>
        <authorList>
            <person name="Kono N."/>
            <person name="Nakamura H."/>
            <person name="Ohtoshi R."/>
            <person name="Moran D.A.P."/>
            <person name="Shinohara A."/>
            <person name="Yoshida Y."/>
            <person name="Fujiwara M."/>
            <person name="Mori M."/>
            <person name="Tomita M."/>
            <person name="Arakawa K."/>
        </authorList>
    </citation>
    <scope>NUCLEOTIDE SEQUENCE [LARGE SCALE GENOMIC DNA]</scope>
</reference>
<keyword evidence="2" id="KW-1185">Reference proteome</keyword>
<protein>
    <submittedName>
        <fullName evidence="1">Uncharacterized protein</fullName>
    </submittedName>
</protein>
<sequence length="131" mass="14964">MGKNKGGIPDTIKEIIDNLKEDNFDDDIEEETRGKIQDIVRYFETQVENKSSAFADDLALVSAGRVREELENNTNKALDAIANKLRELELDLSVDKCQGLAFRSNVLYRQRRGQSIFNRNPIFKSMGKVLR</sequence>
<comment type="caution">
    <text evidence="1">The sequence shown here is derived from an EMBL/GenBank/DDBJ whole genome shotgun (WGS) entry which is preliminary data.</text>
</comment>
<dbReference type="EMBL" id="BGPR01001116">
    <property type="protein sequence ID" value="GBM45907.1"/>
    <property type="molecule type" value="Genomic_DNA"/>
</dbReference>
<name>A0A4Y2FY32_ARAVE</name>
<evidence type="ECO:0000313" key="2">
    <source>
        <dbReference type="Proteomes" id="UP000499080"/>
    </source>
</evidence>
<dbReference type="Proteomes" id="UP000499080">
    <property type="component" value="Unassembled WGS sequence"/>
</dbReference>
<accession>A0A4Y2FY32</accession>
<gene>
    <name evidence="1" type="ORF">AVEN_211971_1</name>
</gene>
<organism evidence="1 2">
    <name type="scientific">Araneus ventricosus</name>
    <name type="common">Orbweaver spider</name>
    <name type="synonym">Epeira ventricosa</name>
    <dbReference type="NCBI Taxonomy" id="182803"/>
    <lineage>
        <taxon>Eukaryota</taxon>
        <taxon>Metazoa</taxon>
        <taxon>Ecdysozoa</taxon>
        <taxon>Arthropoda</taxon>
        <taxon>Chelicerata</taxon>
        <taxon>Arachnida</taxon>
        <taxon>Araneae</taxon>
        <taxon>Araneomorphae</taxon>
        <taxon>Entelegynae</taxon>
        <taxon>Araneoidea</taxon>
        <taxon>Araneidae</taxon>
        <taxon>Araneus</taxon>
    </lineage>
</organism>
<dbReference type="AlphaFoldDB" id="A0A4Y2FY32"/>
<evidence type="ECO:0000313" key="1">
    <source>
        <dbReference type="EMBL" id="GBM45907.1"/>
    </source>
</evidence>
<proteinExistence type="predicted"/>